<reference evidence="2" key="2">
    <citation type="submission" date="2019-02" db="EMBL/GenBank/DDBJ databases">
        <authorList>
            <person name="Lutz S."/>
            <person name="Schori C."/>
            <person name="Ahrens C.H."/>
            <person name="Gueguen E."/>
        </authorList>
    </citation>
    <scope>NUCLEOTIDE SEQUENCE</scope>
    <source>
        <strain evidence="2">Psy35</strain>
    </source>
</reference>
<gene>
    <name evidence="1" type="ORF">CFBP1590_0126</name>
    <name evidence="2" type="ORF">EZZ81_00230</name>
</gene>
<name>A0A1Y6JF71_PSEVI</name>
<evidence type="ECO:0000313" key="3">
    <source>
        <dbReference type="Proteomes" id="UP000196842"/>
    </source>
</evidence>
<dbReference type="AlphaFoldDB" id="A0A1Y6JF71"/>
<dbReference type="Proteomes" id="UP000196842">
    <property type="component" value="Chromosome I"/>
</dbReference>
<accession>A0A1Y6JF71</accession>
<reference evidence="1 3" key="1">
    <citation type="submission" date="2017-05" db="EMBL/GenBank/DDBJ databases">
        <authorList>
            <person name="Song R."/>
            <person name="Chenine A.L."/>
            <person name="Ruprecht R.M."/>
        </authorList>
    </citation>
    <scope>NUCLEOTIDE SEQUENCE [LARGE SCALE GENOMIC DNA]</scope>
    <source>
        <strain evidence="1 3">CFBP 1590</strain>
    </source>
</reference>
<dbReference type="GeneID" id="47761790"/>
<organism evidence="1 3">
    <name type="scientific">Pseudomonas viridiflava</name>
    <name type="common">Phytomonas viridiflava</name>
    <dbReference type="NCBI Taxonomy" id="33069"/>
    <lineage>
        <taxon>Bacteria</taxon>
        <taxon>Pseudomonadati</taxon>
        <taxon>Pseudomonadota</taxon>
        <taxon>Gammaproteobacteria</taxon>
        <taxon>Pseudomonadales</taxon>
        <taxon>Pseudomonadaceae</taxon>
        <taxon>Pseudomonas</taxon>
    </lineage>
</organism>
<evidence type="ECO:0000313" key="2">
    <source>
        <dbReference type="EMBL" id="UZA66742.1"/>
    </source>
</evidence>
<dbReference type="KEGG" id="pvd:CFBP1590_0126"/>
<dbReference type="Proteomes" id="UP001163644">
    <property type="component" value="Chromosome"/>
</dbReference>
<dbReference type="RefSeq" id="WP_029243078.1">
    <property type="nucleotide sequence ID" value="NZ_CP036495.1"/>
</dbReference>
<dbReference type="EMBL" id="LT855380">
    <property type="protein sequence ID" value="SMS07711.1"/>
    <property type="molecule type" value="Genomic_DNA"/>
</dbReference>
<proteinExistence type="predicted"/>
<dbReference type="EMBL" id="CP036495">
    <property type="protein sequence ID" value="UZA66742.1"/>
    <property type="molecule type" value="Genomic_DNA"/>
</dbReference>
<evidence type="ECO:0000313" key="1">
    <source>
        <dbReference type="EMBL" id="SMS07711.1"/>
    </source>
</evidence>
<protein>
    <submittedName>
        <fullName evidence="1">Uncharacterized protein</fullName>
    </submittedName>
</protein>
<sequence length="79" mass="8786">MASREVRLSVEDFENDKIPEVVIEFYKEDELQYAAYVTSSGKLDTVGSPADVDGQAGTDQRDDAILIELANAFIKMKLD</sequence>